<dbReference type="RefSeq" id="WP_141645111.1">
    <property type="nucleotide sequence ID" value="NZ_VIFM01000109.1"/>
</dbReference>
<dbReference type="SUPFAM" id="SSF51735">
    <property type="entry name" value="NAD(P)-binding Rossmann-fold domains"/>
    <property type="match status" value="1"/>
</dbReference>
<gene>
    <name evidence="5" type="ORF">FJV41_25285</name>
</gene>
<dbReference type="InterPro" id="IPR006176">
    <property type="entry name" value="3-OHacyl-CoA_DH_NAD-bd"/>
</dbReference>
<proteinExistence type="predicted"/>
<dbReference type="EMBL" id="VIFM01000109">
    <property type="protein sequence ID" value="TQF13189.1"/>
    <property type="molecule type" value="Genomic_DNA"/>
</dbReference>
<keyword evidence="1" id="KW-0560">Oxidoreductase</keyword>
<dbReference type="SUPFAM" id="SSF48179">
    <property type="entry name" value="6-phosphogluconate dehydrogenase C-terminal domain-like"/>
    <property type="match status" value="2"/>
</dbReference>
<dbReference type="InterPro" id="IPR008927">
    <property type="entry name" value="6-PGluconate_DH-like_C_sf"/>
</dbReference>
<organism evidence="5 6">
    <name type="scientific">Myxococcus llanfairpwllgwyngyllgogerychwyrndrobwllllantysiliogogogochensis</name>
    <dbReference type="NCBI Taxonomy" id="2590453"/>
    <lineage>
        <taxon>Bacteria</taxon>
        <taxon>Pseudomonadati</taxon>
        <taxon>Myxococcota</taxon>
        <taxon>Myxococcia</taxon>
        <taxon>Myxococcales</taxon>
        <taxon>Cystobacterineae</taxon>
        <taxon>Myxococcaceae</taxon>
        <taxon>Myxococcus</taxon>
    </lineage>
</organism>
<dbReference type="Proteomes" id="UP000315369">
    <property type="component" value="Unassembled WGS sequence"/>
</dbReference>
<evidence type="ECO:0000256" key="2">
    <source>
        <dbReference type="SAM" id="MobiDB-lite"/>
    </source>
</evidence>
<dbReference type="GO" id="GO:0016616">
    <property type="term" value="F:oxidoreductase activity, acting on the CH-OH group of donors, NAD or NADP as acceptor"/>
    <property type="evidence" value="ECO:0007669"/>
    <property type="project" value="InterPro"/>
</dbReference>
<dbReference type="Pfam" id="PF02737">
    <property type="entry name" value="3HCDH_N"/>
    <property type="match status" value="1"/>
</dbReference>
<dbReference type="InterPro" id="IPR006108">
    <property type="entry name" value="3HC_DH_C"/>
</dbReference>
<feature type="domain" description="3-hydroxyacyl-CoA dehydrogenase C-terminal" evidence="3">
    <location>
        <begin position="191"/>
        <end position="287"/>
    </location>
</feature>
<name>A0A540WW04_9BACT</name>
<dbReference type="NCBIfam" id="NF006124">
    <property type="entry name" value="PRK08268.1"/>
    <property type="match status" value="1"/>
</dbReference>
<dbReference type="GO" id="GO:0070403">
    <property type="term" value="F:NAD+ binding"/>
    <property type="evidence" value="ECO:0007669"/>
    <property type="project" value="InterPro"/>
</dbReference>
<dbReference type="AlphaFoldDB" id="A0A540WW04"/>
<feature type="domain" description="3-hydroxyacyl-CoA dehydrogenase C-terminal" evidence="3">
    <location>
        <begin position="416"/>
        <end position="498"/>
    </location>
</feature>
<evidence type="ECO:0000259" key="3">
    <source>
        <dbReference type="Pfam" id="PF00725"/>
    </source>
</evidence>
<evidence type="ECO:0000313" key="6">
    <source>
        <dbReference type="Proteomes" id="UP000315369"/>
    </source>
</evidence>
<evidence type="ECO:0000313" key="5">
    <source>
        <dbReference type="EMBL" id="TQF13189.1"/>
    </source>
</evidence>
<dbReference type="FunFam" id="3.40.50.720:FF:000009">
    <property type="entry name" value="Fatty oxidation complex, alpha subunit"/>
    <property type="match status" value="1"/>
</dbReference>
<dbReference type="PANTHER" id="PTHR48075:SF5">
    <property type="entry name" value="3-HYDROXYBUTYRYL-COA DEHYDROGENASE"/>
    <property type="match status" value="1"/>
</dbReference>
<dbReference type="OrthoDB" id="9771883at2"/>
<protein>
    <submittedName>
        <fullName evidence="5">3-hydroxyacyl-CoA dehydrogenase</fullName>
    </submittedName>
</protein>
<dbReference type="InterPro" id="IPR036291">
    <property type="entry name" value="NAD(P)-bd_dom_sf"/>
</dbReference>
<sequence>MVDVQSSTLTLGLVGTGVMGRGIAQLAAQAGITVRLFDARPQAADEARASIASMLDSLAAKGRLSPEAALAATARLEPVPQELSLAGCHVVVEAIVEDLRVKQELFTRLEGIVGPDCLLATNTSSLSVTAIASACERPGRVGGFHFFNPVPLMKVVEVIEGARTEPWVGEALVTLALRLGHRPVRAADTPGFIVNHAGRGFGTEALRILQEGVASFADIDRVLREAAGFRMGPFELLDLTGLDVSHPVMESVYEQFYQEPRFRPSYVLRQRLTAGLLGRKSGQGFYSHEGGKPHVEPEPTIPSGERRPVWVAADEPGWRDALLSLVRAAGWFPDDGERPAPESLCLVAPLGRDATTTALALEVDPERTVAVDLLFGPERRRTVMTTPVTRQPFLDSALALLAADGTAVSRIHDSTGFVAQRVLATLVNIACDIAQQRIASPEDIDAAVTLGLGYPRGPLAWGDALGPRRLLRVLEAIHSASGDPRYRASPWLSRRARLGVSLLTPEK</sequence>
<dbReference type="PANTHER" id="PTHR48075">
    <property type="entry name" value="3-HYDROXYACYL-COA DEHYDROGENASE FAMILY PROTEIN"/>
    <property type="match status" value="1"/>
</dbReference>
<dbReference type="Gene3D" id="3.40.50.720">
    <property type="entry name" value="NAD(P)-binding Rossmann-like Domain"/>
    <property type="match status" value="1"/>
</dbReference>
<keyword evidence="6" id="KW-1185">Reference proteome</keyword>
<comment type="caution">
    <text evidence="5">The sequence shown here is derived from an EMBL/GenBank/DDBJ whole genome shotgun (WGS) entry which is preliminary data.</text>
</comment>
<feature type="region of interest" description="Disordered" evidence="2">
    <location>
        <begin position="283"/>
        <end position="305"/>
    </location>
</feature>
<dbReference type="GO" id="GO:0006631">
    <property type="term" value="P:fatty acid metabolic process"/>
    <property type="evidence" value="ECO:0007669"/>
    <property type="project" value="InterPro"/>
</dbReference>
<feature type="domain" description="3-hydroxyacyl-CoA dehydrogenase NAD binding" evidence="4">
    <location>
        <begin position="11"/>
        <end position="188"/>
    </location>
</feature>
<evidence type="ECO:0000259" key="4">
    <source>
        <dbReference type="Pfam" id="PF02737"/>
    </source>
</evidence>
<dbReference type="Gene3D" id="1.10.1040.50">
    <property type="match status" value="1"/>
</dbReference>
<dbReference type="Pfam" id="PF00725">
    <property type="entry name" value="3HCDH"/>
    <property type="match status" value="2"/>
</dbReference>
<reference evidence="5 6" key="1">
    <citation type="submission" date="2019-06" db="EMBL/GenBank/DDBJ databases">
        <authorList>
            <person name="Livingstone P."/>
            <person name="Whitworth D."/>
        </authorList>
    </citation>
    <scope>NUCLEOTIDE SEQUENCE [LARGE SCALE GENOMIC DNA]</scope>
    <source>
        <strain evidence="5 6">AM401</strain>
    </source>
</reference>
<evidence type="ECO:0000256" key="1">
    <source>
        <dbReference type="ARBA" id="ARBA00023002"/>
    </source>
</evidence>
<accession>A0A540WW04</accession>